<keyword evidence="2" id="KW-0489">Methyltransferase</keyword>
<dbReference type="AlphaFoldDB" id="A0A0P7YY24"/>
<evidence type="ECO:0000313" key="2">
    <source>
        <dbReference type="EMBL" id="KPP93992.1"/>
    </source>
</evidence>
<dbReference type="STRING" id="1666912.Ga0058931_0145"/>
<dbReference type="EMBL" id="FBYC01000001">
    <property type="protein sequence ID" value="CUX79462.1"/>
    <property type="molecule type" value="Genomic_DNA"/>
</dbReference>
<dbReference type="Proteomes" id="UP000182045">
    <property type="component" value="Unassembled WGS sequence"/>
</dbReference>
<dbReference type="EMBL" id="LJSG01000007">
    <property type="protein sequence ID" value="KPP93992.1"/>
    <property type="molecule type" value="Genomic_DNA"/>
</dbReference>
<gene>
    <name evidence="1" type="ORF">Ga0058931_0145</name>
    <name evidence="2" type="ORF">HLUCCA05_12490</name>
</gene>
<protein>
    <submittedName>
        <fullName evidence="1 2">Methyltransferase domain</fullName>
    </submittedName>
</protein>
<reference evidence="2 3" key="1">
    <citation type="submission" date="2015-09" db="EMBL/GenBank/DDBJ databases">
        <title>Identification and resolution of microdiversity through metagenomic sequencing of parallel consortia.</title>
        <authorList>
            <person name="Nelson W.C."/>
            <person name="Romine M.F."/>
            <person name="Lindemann S.R."/>
        </authorList>
    </citation>
    <scope>NUCLEOTIDE SEQUENCE [LARGE SCALE GENOMIC DNA]</scope>
    <source>
        <strain evidence="2">HL-91</strain>
    </source>
</reference>
<dbReference type="SUPFAM" id="SSF53335">
    <property type="entry name" value="S-adenosyl-L-methionine-dependent methyltransferases"/>
    <property type="match status" value="1"/>
</dbReference>
<evidence type="ECO:0000313" key="1">
    <source>
        <dbReference type="EMBL" id="CUX79462.1"/>
    </source>
</evidence>
<proteinExistence type="predicted"/>
<keyword evidence="2" id="KW-0808">Transferase</keyword>
<organism evidence="2 3">
    <name type="scientific">Roseibaca calidilacus</name>
    <dbReference type="NCBI Taxonomy" id="1666912"/>
    <lineage>
        <taxon>Bacteria</taxon>
        <taxon>Pseudomonadati</taxon>
        <taxon>Pseudomonadota</taxon>
        <taxon>Alphaproteobacteria</taxon>
        <taxon>Rhodobacterales</taxon>
        <taxon>Paracoccaceae</taxon>
        <taxon>Roseinatronobacter</taxon>
    </lineage>
</organism>
<sequence length="222" mass="24495">MDDETTPGQADLVCPVCLGAAVPFLTIAARHYHRCPTCQARFLDPAHFIAPAEERAQYLTHENAIDDAGYRRFLSKLAAPLLARLAPGAHGLDYGCGPGPALAAMLSEAGHEVALYDPFFAPDPAPLAQVYDFITCTEVAEHFHHPAAEFARLRGLVRPGGWLAAMTSFQTDDARFAGWQYRADPTHVVFYRDATFRYLAQTWGWRCEIPVKDVALLQRPLG</sequence>
<comment type="caution">
    <text evidence="2">The sequence shown here is derived from an EMBL/GenBank/DDBJ whole genome shotgun (WGS) entry which is preliminary data.</text>
</comment>
<reference evidence="1 4" key="2">
    <citation type="submission" date="2016-01" db="EMBL/GenBank/DDBJ databases">
        <authorList>
            <person name="Varghese N."/>
        </authorList>
    </citation>
    <scope>NUCLEOTIDE SEQUENCE [LARGE SCALE GENOMIC DNA]</scope>
    <source>
        <strain evidence="1 4">HL-91</strain>
    </source>
</reference>
<dbReference type="GO" id="GO:0008168">
    <property type="term" value="F:methyltransferase activity"/>
    <property type="evidence" value="ECO:0007669"/>
    <property type="project" value="UniProtKB-KW"/>
</dbReference>
<dbReference type="OrthoDB" id="9791944at2"/>
<dbReference type="RefSeq" id="WP_082700040.1">
    <property type="nucleotide sequence ID" value="NZ_FBYC01000001.1"/>
</dbReference>
<dbReference type="InterPro" id="IPR029063">
    <property type="entry name" value="SAM-dependent_MTases_sf"/>
</dbReference>
<dbReference type="Pfam" id="PF13489">
    <property type="entry name" value="Methyltransf_23"/>
    <property type="match status" value="1"/>
</dbReference>
<dbReference type="Proteomes" id="UP000050413">
    <property type="component" value="Unassembled WGS sequence"/>
</dbReference>
<accession>A0A0P7YY24</accession>
<name>A0A0P7YY24_9RHOB</name>
<keyword evidence="4" id="KW-1185">Reference proteome</keyword>
<dbReference type="GO" id="GO:0032259">
    <property type="term" value="P:methylation"/>
    <property type="evidence" value="ECO:0007669"/>
    <property type="project" value="UniProtKB-KW"/>
</dbReference>
<evidence type="ECO:0000313" key="3">
    <source>
        <dbReference type="Proteomes" id="UP000050413"/>
    </source>
</evidence>
<dbReference type="Gene3D" id="3.40.50.150">
    <property type="entry name" value="Vaccinia Virus protein VP39"/>
    <property type="match status" value="2"/>
</dbReference>
<evidence type="ECO:0000313" key="4">
    <source>
        <dbReference type="Proteomes" id="UP000182045"/>
    </source>
</evidence>